<evidence type="ECO:0000313" key="2">
    <source>
        <dbReference type="Proteomes" id="UP000192257"/>
    </source>
</evidence>
<proteinExistence type="predicted"/>
<reference evidence="1 2" key="1">
    <citation type="submission" date="2017-03" db="EMBL/GenBank/DDBJ databases">
        <title>An alternative strategy for trypanosome survival in the mammalian bloodstream revealed through genome and transcriptome analysis of the ubiquitous bovine parasite Trypanosoma (Megatrypanum) theileri.</title>
        <authorList>
            <person name="Kelly S."/>
            <person name="Ivens A."/>
            <person name="Mott A."/>
            <person name="O'Neill E."/>
            <person name="Emms D."/>
            <person name="Macleod O."/>
            <person name="Voorheis P."/>
            <person name="Matthews J."/>
            <person name="Matthews K."/>
            <person name="Carrington M."/>
        </authorList>
    </citation>
    <scope>NUCLEOTIDE SEQUENCE [LARGE SCALE GENOMIC DNA]</scope>
    <source>
        <strain evidence="1">Edinburgh</strain>
    </source>
</reference>
<protein>
    <submittedName>
        <fullName evidence="1">Uncharacterized protein</fullName>
    </submittedName>
</protein>
<dbReference type="AlphaFoldDB" id="A0A1X0NGL4"/>
<accession>A0A1X0NGL4</accession>
<dbReference type="GeneID" id="39990707"/>
<evidence type="ECO:0000313" key="1">
    <source>
        <dbReference type="EMBL" id="ORC83731.1"/>
    </source>
</evidence>
<sequence length="139" mass="15547">MLQTPTKTMSGSMGLQMSSDQNLKKKKIDLSKWIPKLENGWILSPGGGDVRGDVDYWRQTSLQVKEAFESFYDWIELTQVVGNPPPPFMLHIGAKVLTNFRSVSLLDENPSVSKALVQLRLYKVSGKAEIFCKGITISN</sequence>
<comment type="caution">
    <text evidence="1">The sequence shown here is derived from an EMBL/GenBank/DDBJ whole genome shotgun (WGS) entry which is preliminary data.</text>
</comment>
<gene>
    <name evidence="1" type="ORF">TM35_000591230</name>
</gene>
<dbReference type="RefSeq" id="XP_028877797.1">
    <property type="nucleotide sequence ID" value="XM_029030927.1"/>
</dbReference>
<organism evidence="1 2">
    <name type="scientific">Trypanosoma theileri</name>
    <dbReference type="NCBI Taxonomy" id="67003"/>
    <lineage>
        <taxon>Eukaryota</taxon>
        <taxon>Discoba</taxon>
        <taxon>Euglenozoa</taxon>
        <taxon>Kinetoplastea</taxon>
        <taxon>Metakinetoplastina</taxon>
        <taxon>Trypanosomatida</taxon>
        <taxon>Trypanosomatidae</taxon>
        <taxon>Trypanosoma</taxon>
    </lineage>
</organism>
<dbReference type="VEuPathDB" id="TriTrypDB:TM35_000591230"/>
<keyword evidence="2" id="KW-1185">Reference proteome</keyword>
<name>A0A1X0NGL4_9TRYP</name>
<dbReference type="EMBL" id="NBCO01000059">
    <property type="protein sequence ID" value="ORC83731.1"/>
    <property type="molecule type" value="Genomic_DNA"/>
</dbReference>
<dbReference type="Proteomes" id="UP000192257">
    <property type="component" value="Unassembled WGS sequence"/>
</dbReference>